<dbReference type="AlphaFoldDB" id="A0A1V2LAJ5"/>
<dbReference type="VEuPathDB" id="FungiDB:BON22_1684"/>
<sequence>MTPQTTIINKLILDNDTTQLIKPNQEWLLQRSFERTLGSHKTSYGTLEGRSLAKLYARAYRPFISKTDLDKFFGTAHAIQELKQSVRYHASLRDDASDTLHLLSAIPNTDFGIIRGEYFVSLGALRGYARLLSYANDNLFRGHLKQNVNFTEPMGMNDSSECEKNLKKYLKGSSSLQTNTQVKNYIVVNSPQTSEFFTGLASNLGTRIIVMTGGTFSKASSTVETHLYELDSATRRGDTHRTEQIRNELLGMKFVAIKNHAELTQFIEAVSADASSTVIRARTLPDTASAMEGTLRDMELSILGRGWD</sequence>
<organism evidence="1 2">
    <name type="scientific">Cyberlindnera fabianii</name>
    <name type="common">Yeast</name>
    <name type="synonym">Hansenula fabianii</name>
    <dbReference type="NCBI Taxonomy" id="36022"/>
    <lineage>
        <taxon>Eukaryota</taxon>
        <taxon>Fungi</taxon>
        <taxon>Dikarya</taxon>
        <taxon>Ascomycota</taxon>
        <taxon>Saccharomycotina</taxon>
        <taxon>Saccharomycetes</taxon>
        <taxon>Phaffomycetales</taxon>
        <taxon>Phaffomycetaceae</taxon>
        <taxon>Cyberlindnera</taxon>
    </lineage>
</organism>
<comment type="caution">
    <text evidence="1">The sequence shown here is derived from an EMBL/GenBank/DDBJ whole genome shotgun (WGS) entry which is preliminary data.</text>
</comment>
<reference evidence="2" key="1">
    <citation type="journal article" date="2017" name="Genome Announc.">
        <title>Genome sequences of Cyberlindnera fabianii 65, Pichia kudriavzevii 129, and Saccharomyces cerevisiae 131 isolated from fermented masau fruits in Zimbabwe.</title>
        <authorList>
            <person name="van Rijswijck I.M.H."/>
            <person name="Derks M.F.L."/>
            <person name="Abee T."/>
            <person name="de Ridder D."/>
            <person name="Smid E.J."/>
        </authorList>
    </citation>
    <scope>NUCLEOTIDE SEQUENCE [LARGE SCALE GENOMIC DNA]</scope>
    <source>
        <strain evidence="2">65</strain>
    </source>
</reference>
<dbReference type="OMA" id="SPHESEM"/>
<keyword evidence="2" id="KW-1185">Reference proteome</keyword>
<dbReference type="EMBL" id="MPUK01000002">
    <property type="protein sequence ID" value="ONH68645.1"/>
    <property type="molecule type" value="Genomic_DNA"/>
</dbReference>
<dbReference type="Proteomes" id="UP000189513">
    <property type="component" value="Unassembled WGS sequence"/>
</dbReference>
<name>A0A1V2LAJ5_CYBFA</name>
<protein>
    <submittedName>
        <fullName evidence="1">Uncharacterized protein</fullName>
    </submittedName>
</protein>
<accession>A0A1V2LAJ5</accession>
<proteinExistence type="predicted"/>
<gene>
    <name evidence="1" type="ORF">BON22_1684</name>
</gene>
<evidence type="ECO:0000313" key="2">
    <source>
        <dbReference type="Proteomes" id="UP000189513"/>
    </source>
</evidence>
<evidence type="ECO:0000313" key="1">
    <source>
        <dbReference type="EMBL" id="ONH68645.1"/>
    </source>
</evidence>